<dbReference type="AlphaFoldDB" id="A0A6A5WTX3"/>
<dbReference type="EMBL" id="ML977567">
    <property type="protein sequence ID" value="KAF2004538.1"/>
    <property type="molecule type" value="Genomic_DNA"/>
</dbReference>
<proteinExistence type="predicted"/>
<dbReference type="InterPro" id="IPR000210">
    <property type="entry name" value="BTB/POZ_dom"/>
</dbReference>
<dbReference type="SUPFAM" id="SSF54695">
    <property type="entry name" value="POZ domain"/>
    <property type="match status" value="1"/>
</dbReference>
<dbReference type="InterPro" id="IPR011333">
    <property type="entry name" value="SKP1/BTB/POZ_sf"/>
</dbReference>
<evidence type="ECO:0000313" key="3">
    <source>
        <dbReference type="Proteomes" id="UP000799779"/>
    </source>
</evidence>
<sequence length="221" mass="25420">MVDVTIGKEGSDSGTTFQVHRTLLCRYSFYFKSAFTNDFKEKDGAAIGLPNLGDGTFLCKHYLNLQVLRPLVDLYIFADEYDTPRLRRDIMTVFTAILKDAHIWIFKDPARFFETMAMMYETLPPTSAPCRCMAALLALASSWGYCDSDLTMMLPKNRICDLFHLRSGGAGRHPWLRMREDCCSFYDHESEHNEEGCYQRYIHDTAFLVSFLEAMIAHSKD</sequence>
<dbReference type="PANTHER" id="PTHR47843:SF2">
    <property type="entry name" value="BTB DOMAIN-CONTAINING PROTEIN"/>
    <property type="match status" value="1"/>
</dbReference>
<keyword evidence="3" id="KW-1185">Reference proteome</keyword>
<dbReference type="CDD" id="cd18186">
    <property type="entry name" value="BTB_POZ_ZBTB_KLHL-like"/>
    <property type="match status" value="1"/>
</dbReference>
<reference evidence="2" key="1">
    <citation type="journal article" date="2020" name="Stud. Mycol.">
        <title>101 Dothideomycetes genomes: a test case for predicting lifestyles and emergence of pathogens.</title>
        <authorList>
            <person name="Haridas S."/>
            <person name="Albert R."/>
            <person name="Binder M."/>
            <person name="Bloem J."/>
            <person name="Labutti K."/>
            <person name="Salamov A."/>
            <person name="Andreopoulos B."/>
            <person name="Baker S."/>
            <person name="Barry K."/>
            <person name="Bills G."/>
            <person name="Bluhm B."/>
            <person name="Cannon C."/>
            <person name="Castanera R."/>
            <person name="Culley D."/>
            <person name="Daum C."/>
            <person name="Ezra D."/>
            <person name="Gonzalez J."/>
            <person name="Henrissat B."/>
            <person name="Kuo A."/>
            <person name="Liang C."/>
            <person name="Lipzen A."/>
            <person name="Lutzoni F."/>
            <person name="Magnuson J."/>
            <person name="Mondo S."/>
            <person name="Nolan M."/>
            <person name="Ohm R."/>
            <person name="Pangilinan J."/>
            <person name="Park H.-J."/>
            <person name="Ramirez L."/>
            <person name="Alfaro M."/>
            <person name="Sun H."/>
            <person name="Tritt A."/>
            <person name="Yoshinaga Y."/>
            <person name="Zwiers L.-H."/>
            <person name="Turgeon B."/>
            <person name="Goodwin S."/>
            <person name="Spatafora J."/>
            <person name="Crous P."/>
            <person name="Grigoriev I."/>
        </authorList>
    </citation>
    <scope>NUCLEOTIDE SEQUENCE</scope>
    <source>
        <strain evidence="2">CBS 123094</strain>
    </source>
</reference>
<feature type="domain" description="BTB" evidence="1">
    <location>
        <begin position="2"/>
        <end position="75"/>
    </location>
</feature>
<accession>A0A6A5WTX3</accession>
<dbReference type="PROSITE" id="PS50097">
    <property type="entry name" value="BTB"/>
    <property type="match status" value="1"/>
</dbReference>
<gene>
    <name evidence="2" type="ORF">P154DRAFT_617071</name>
</gene>
<organism evidence="2 3">
    <name type="scientific">Amniculicola lignicola CBS 123094</name>
    <dbReference type="NCBI Taxonomy" id="1392246"/>
    <lineage>
        <taxon>Eukaryota</taxon>
        <taxon>Fungi</taxon>
        <taxon>Dikarya</taxon>
        <taxon>Ascomycota</taxon>
        <taxon>Pezizomycotina</taxon>
        <taxon>Dothideomycetes</taxon>
        <taxon>Pleosporomycetidae</taxon>
        <taxon>Pleosporales</taxon>
        <taxon>Amniculicolaceae</taxon>
        <taxon>Amniculicola</taxon>
    </lineage>
</organism>
<dbReference type="Pfam" id="PF00651">
    <property type="entry name" value="BTB"/>
    <property type="match status" value="1"/>
</dbReference>
<evidence type="ECO:0000259" key="1">
    <source>
        <dbReference type="PROSITE" id="PS50097"/>
    </source>
</evidence>
<dbReference type="PANTHER" id="PTHR47843">
    <property type="entry name" value="BTB DOMAIN-CONTAINING PROTEIN-RELATED"/>
    <property type="match status" value="1"/>
</dbReference>
<evidence type="ECO:0000313" key="2">
    <source>
        <dbReference type="EMBL" id="KAF2004538.1"/>
    </source>
</evidence>
<dbReference type="OrthoDB" id="194443at2759"/>
<protein>
    <recommendedName>
        <fullName evidence="1">BTB domain-containing protein</fullName>
    </recommendedName>
</protein>
<dbReference type="Proteomes" id="UP000799779">
    <property type="component" value="Unassembled WGS sequence"/>
</dbReference>
<name>A0A6A5WTX3_9PLEO</name>
<dbReference type="Gene3D" id="3.30.710.10">
    <property type="entry name" value="Potassium Channel Kv1.1, Chain A"/>
    <property type="match status" value="1"/>
</dbReference>